<feature type="region of interest" description="Disordered" evidence="1">
    <location>
        <begin position="1"/>
        <end position="45"/>
    </location>
</feature>
<organism evidence="2 3">
    <name type="scientific">Kribbella yunnanensis</name>
    <dbReference type="NCBI Taxonomy" id="190194"/>
    <lineage>
        <taxon>Bacteria</taxon>
        <taxon>Bacillati</taxon>
        <taxon>Actinomycetota</taxon>
        <taxon>Actinomycetes</taxon>
        <taxon>Propionibacteriales</taxon>
        <taxon>Kribbellaceae</taxon>
        <taxon>Kribbella</taxon>
    </lineage>
</organism>
<evidence type="ECO:0000313" key="3">
    <source>
        <dbReference type="Proteomes" id="UP001500280"/>
    </source>
</evidence>
<accession>A0ABN2IHS9</accession>
<sequence>MQDARDAEPGQLVDPGEREAADPYQRETLHPSVHRHDRSRRADYDAIAHRTTVTCLAARSSAPERNPR</sequence>
<name>A0ABN2IHS9_9ACTN</name>
<reference evidence="2 3" key="1">
    <citation type="journal article" date="2019" name="Int. J. Syst. Evol. Microbiol.">
        <title>The Global Catalogue of Microorganisms (GCM) 10K type strain sequencing project: providing services to taxonomists for standard genome sequencing and annotation.</title>
        <authorList>
            <consortium name="The Broad Institute Genomics Platform"/>
            <consortium name="The Broad Institute Genome Sequencing Center for Infectious Disease"/>
            <person name="Wu L."/>
            <person name="Ma J."/>
        </authorList>
    </citation>
    <scope>NUCLEOTIDE SEQUENCE [LARGE SCALE GENOMIC DNA]</scope>
    <source>
        <strain evidence="2 3">JCM 14307</strain>
    </source>
</reference>
<feature type="compositionally biased region" description="Basic and acidic residues" evidence="1">
    <location>
        <begin position="15"/>
        <end position="29"/>
    </location>
</feature>
<proteinExistence type="predicted"/>
<gene>
    <name evidence="2" type="ORF">GCM10009745_61150</name>
</gene>
<comment type="caution">
    <text evidence="2">The sequence shown here is derived from an EMBL/GenBank/DDBJ whole genome shotgun (WGS) entry which is preliminary data.</text>
</comment>
<protein>
    <submittedName>
        <fullName evidence="2">Uncharacterized protein</fullName>
    </submittedName>
</protein>
<dbReference type="EMBL" id="BAAANF010000020">
    <property type="protein sequence ID" value="GAA1705304.1"/>
    <property type="molecule type" value="Genomic_DNA"/>
</dbReference>
<evidence type="ECO:0000313" key="2">
    <source>
        <dbReference type="EMBL" id="GAA1705304.1"/>
    </source>
</evidence>
<dbReference type="Proteomes" id="UP001500280">
    <property type="component" value="Unassembled WGS sequence"/>
</dbReference>
<keyword evidence="3" id="KW-1185">Reference proteome</keyword>
<evidence type="ECO:0000256" key="1">
    <source>
        <dbReference type="SAM" id="MobiDB-lite"/>
    </source>
</evidence>